<dbReference type="InterPro" id="IPR011990">
    <property type="entry name" value="TPR-like_helical_dom_sf"/>
</dbReference>
<keyword evidence="2" id="KW-1185">Reference proteome</keyword>
<sequence length="278" mass="32862">MANDKQKPKIRQYDTTEWEFVYPKFWSPEMLHKAMVEAFRLFDKKPKKAEEDLLSLIEEYPYYFSAYSCLSELYRRQQKPDEALATVEQGYLKGKALFPEKFDFSKHKLSWLILDNRAWLRMCHSYGLECLWQQQVPKAIEIFRMILSLNEGDNQGIRLLLMDTYMNTGDYKAAREHLKKNHDDPSIEFRFGEIVLDVLEDKIADADRKLPAAMQRNKYVVDEVAKEEHTPPPVDKTTEMLGGILQGSEQQAHLYWESNKDLYAIPKVIEYFRSKQKQ</sequence>
<reference evidence="2" key="1">
    <citation type="submission" date="2016-04" db="EMBL/GenBank/DDBJ databases">
        <authorList>
            <person name="Chen L."/>
            <person name="Zhuang W."/>
            <person name="Wang G."/>
        </authorList>
    </citation>
    <scope>NUCLEOTIDE SEQUENCE [LARGE SCALE GENOMIC DNA]</scope>
    <source>
        <strain evidence="2">208</strain>
    </source>
</reference>
<dbReference type="Pfam" id="PF04910">
    <property type="entry name" value="Tcf25"/>
    <property type="match status" value="1"/>
</dbReference>
<gene>
    <name evidence="1" type="ORF">A4R26_05810</name>
</gene>
<organism evidence="1 2">
    <name type="scientific">Niastella populi</name>
    <dbReference type="NCBI Taxonomy" id="550983"/>
    <lineage>
        <taxon>Bacteria</taxon>
        <taxon>Pseudomonadati</taxon>
        <taxon>Bacteroidota</taxon>
        <taxon>Chitinophagia</taxon>
        <taxon>Chitinophagales</taxon>
        <taxon>Chitinophagaceae</taxon>
        <taxon>Niastella</taxon>
    </lineage>
</organism>
<dbReference type="Proteomes" id="UP000192276">
    <property type="component" value="Unassembled WGS sequence"/>
</dbReference>
<dbReference type="OrthoDB" id="6399948at2"/>
<dbReference type="SUPFAM" id="SSF48452">
    <property type="entry name" value="TPR-like"/>
    <property type="match status" value="1"/>
</dbReference>
<dbReference type="AlphaFoldDB" id="A0A1V9F5D2"/>
<evidence type="ECO:0000313" key="2">
    <source>
        <dbReference type="Proteomes" id="UP000192276"/>
    </source>
</evidence>
<accession>A0A1V9F5D2</accession>
<evidence type="ECO:0000313" key="1">
    <source>
        <dbReference type="EMBL" id="OQP53501.1"/>
    </source>
</evidence>
<protein>
    <recommendedName>
        <fullName evidence="3">Tetratricopeptide repeat protein</fullName>
    </recommendedName>
</protein>
<dbReference type="STRING" id="550983.A4R26_05810"/>
<proteinExistence type="predicted"/>
<dbReference type="RefSeq" id="WP_081169378.1">
    <property type="nucleotide sequence ID" value="NZ_LWBP01000210.1"/>
</dbReference>
<evidence type="ECO:0008006" key="3">
    <source>
        <dbReference type="Google" id="ProtNLM"/>
    </source>
</evidence>
<comment type="caution">
    <text evidence="1">The sequence shown here is derived from an EMBL/GenBank/DDBJ whole genome shotgun (WGS) entry which is preliminary data.</text>
</comment>
<dbReference type="Gene3D" id="1.25.40.10">
    <property type="entry name" value="Tetratricopeptide repeat domain"/>
    <property type="match status" value="1"/>
</dbReference>
<dbReference type="EMBL" id="LWBP01000210">
    <property type="protein sequence ID" value="OQP53501.1"/>
    <property type="molecule type" value="Genomic_DNA"/>
</dbReference>
<dbReference type="InterPro" id="IPR006994">
    <property type="entry name" value="TCF25/Rqc1"/>
</dbReference>
<name>A0A1V9F5D2_9BACT</name>